<dbReference type="AlphaFoldDB" id="A0A1H2THR7"/>
<organism evidence="1 2">
    <name type="scientific">Roseicitreum antarcticum</name>
    <dbReference type="NCBI Taxonomy" id="564137"/>
    <lineage>
        <taxon>Bacteria</taxon>
        <taxon>Pseudomonadati</taxon>
        <taxon>Pseudomonadota</taxon>
        <taxon>Alphaproteobacteria</taxon>
        <taxon>Rhodobacterales</taxon>
        <taxon>Paracoccaceae</taxon>
        <taxon>Roseicitreum</taxon>
    </lineage>
</organism>
<dbReference type="STRING" id="564137.SAMN04488238_10259"/>
<dbReference type="Proteomes" id="UP000198539">
    <property type="component" value="Unassembled WGS sequence"/>
</dbReference>
<dbReference type="Gene3D" id="3.40.50.150">
    <property type="entry name" value="Vaccinia Virus protein VP39"/>
    <property type="match status" value="1"/>
</dbReference>
<proteinExistence type="predicted"/>
<dbReference type="InterPro" id="IPR029063">
    <property type="entry name" value="SAM-dependent_MTases_sf"/>
</dbReference>
<dbReference type="EMBL" id="FNOM01000002">
    <property type="protein sequence ID" value="SDW43350.1"/>
    <property type="molecule type" value="Genomic_DNA"/>
</dbReference>
<protein>
    <recommendedName>
        <fullName evidence="3">Methyltransferase domain-containing protein</fullName>
    </recommendedName>
</protein>
<dbReference type="OrthoDB" id="7273451at2"/>
<accession>A0A1H2THR7</accession>
<keyword evidence="2" id="KW-1185">Reference proteome</keyword>
<reference evidence="1 2" key="1">
    <citation type="submission" date="2016-10" db="EMBL/GenBank/DDBJ databases">
        <authorList>
            <person name="de Groot N.N."/>
        </authorList>
    </citation>
    <scope>NUCLEOTIDE SEQUENCE [LARGE SCALE GENOMIC DNA]</scope>
    <source>
        <strain evidence="1 2">CGMCC 1.8894</strain>
    </source>
</reference>
<evidence type="ECO:0000313" key="1">
    <source>
        <dbReference type="EMBL" id="SDW43350.1"/>
    </source>
</evidence>
<name>A0A1H2THR7_9RHOB</name>
<sequence>MAFSAEWLALREPADHAARDDRLLTAAINAAGQSPMIVDLGSGTGSTLRAFAPLLGGAAAWRLVDSDPALLAQAALSAGPDVTMHPLDLRTLYDLPLSGANLVTASALLDLCSGDWLTRLAARLKEQSVAFYAALNYDGVMTWSQPDRDDAAVTAAFNRHQRSDKGFGPALGPDSARVAAAAFAEAGFRVTEADSPWILGPEEAPLQSQLIDGIASAAAGAGEANARAWAARRRDLVRDGQCYIGHRDLLALPPGY</sequence>
<gene>
    <name evidence="1" type="ORF">SAMN04488238_10259</name>
</gene>
<evidence type="ECO:0000313" key="2">
    <source>
        <dbReference type="Proteomes" id="UP000198539"/>
    </source>
</evidence>
<dbReference type="SUPFAM" id="SSF53335">
    <property type="entry name" value="S-adenosyl-L-methionine-dependent methyltransferases"/>
    <property type="match status" value="1"/>
</dbReference>
<evidence type="ECO:0008006" key="3">
    <source>
        <dbReference type="Google" id="ProtNLM"/>
    </source>
</evidence>